<evidence type="ECO:0008006" key="5">
    <source>
        <dbReference type="Google" id="ProtNLM"/>
    </source>
</evidence>
<reference evidence="3 4" key="1">
    <citation type="submission" date="2020-10" db="EMBL/GenBank/DDBJ databases">
        <title>Plant Genome Project.</title>
        <authorList>
            <person name="Zhang R.-G."/>
        </authorList>
    </citation>
    <scope>NUCLEOTIDE SEQUENCE [LARGE SCALE GENOMIC DNA]</scope>
    <source>
        <strain evidence="3">FAFU-HL-1</strain>
        <tissue evidence="3">Leaf</tissue>
    </source>
</reference>
<feature type="transmembrane region" description="Helical" evidence="1">
    <location>
        <begin position="27"/>
        <end position="44"/>
    </location>
</feature>
<comment type="caution">
    <text evidence="3">The sequence shown here is derived from an EMBL/GenBank/DDBJ whole genome shotgun (WGS) entry which is preliminary data.</text>
</comment>
<evidence type="ECO:0000256" key="2">
    <source>
        <dbReference type="SAM" id="SignalP"/>
    </source>
</evidence>
<keyword evidence="1" id="KW-0812">Transmembrane</keyword>
<evidence type="ECO:0000313" key="3">
    <source>
        <dbReference type="EMBL" id="KAF9661598.1"/>
    </source>
</evidence>
<proteinExistence type="predicted"/>
<evidence type="ECO:0000313" key="4">
    <source>
        <dbReference type="Proteomes" id="UP000657918"/>
    </source>
</evidence>
<dbReference type="EMBL" id="JADGMS010000019">
    <property type="protein sequence ID" value="KAF9661598.1"/>
    <property type="molecule type" value="Genomic_DNA"/>
</dbReference>
<keyword evidence="2" id="KW-0732">Signal</keyword>
<keyword evidence="1" id="KW-1133">Transmembrane helix</keyword>
<accession>A0A835MLA8</accession>
<evidence type="ECO:0000256" key="1">
    <source>
        <dbReference type="SAM" id="Phobius"/>
    </source>
</evidence>
<feature type="signal peptide" evidence="2">
    <location>
        <begin position="1"/>
        <end position="17"/>
    </location>
</feature>
<feature type="chain" id="PRO_5032923043" description="GDT1 family protein" evidence="2">
    <location>
        <begin position="18"/>
        <end position="70"/>
    </location>
</feature>
<sequence length="70" mass="7674">MIAMCTVIFAFMTGTFAVLQPDKVLALSFYLVRVIATLLASSLWDSKLQNTRKVEGNINAHPSKADEASK</sequence>
<gene>
    <name evidence="3" type="ORF">SADUNF_Sadunf19G0085500</name>
</gene>
<protein>
    <recommendedName>
        <fullName evidence="5">GDT1 family protein</fullName>
    </recommendedName>
</protein>
<dbReference type="AlphaFoldDB" id="A0A835MLA8"/>
<keyword evidence="1" id="KW-0472">Membrane</keyword>
<keyword evidence="4" id="KW-1185">Reference proteome</keyword>
<organism evidence="3 4">
    <name type="scientific">Salix dunnii</name>
    <dbReference type="NCBI Taxonomy" id="1413687"/>
    <lineage>
        <taxon>Eukaryota</taxon>
        <taxon>Viridiplantae</taxon>
        <taxon>Streptophyta</taxon>
        <taxon>Embryophyta</taxon>
        <taxon>Tracheophyta</taxon>
        <taxon>Spermatophyta</taxon>
        <taxon>Magnoliopsida</taxon>
        <taxon>eudicotyledons</taxon>
        <taxon>Gunneridae</taxon>
        <taxon>Pentapetalae</taxon>
        <taxon>rosids</taxon>
        <taxon>fabids</taxon>
        <taxon>Malpighiales</taxon>
        <taxon>Salicaceae</taxon>
        <taxon>Saliceae</taxon>
        <taxon>Salix</taxon>
    </lineage>
</organism>
<dbReference type="Proteomes" id="UP000657918">
    <property type="component" value="Unassembled WGS sequence"/>
</dbReference>
<name>A0A835MLA8_9ROSI</name>